<keyword evidence="7" id="KW-1185">Reference proteome</keyword>
<accession>A0A6G0XUZ9</accession>
<dbReference type="SMART" id="SM00015">
    <property type="entry name" value="IQ"/>
    <property type="match status" value="7"/>
</dbReference>
<dbReference type="InterPro" id="IPR000048">
    <property type="entry name" value="IQ_motif_EF-hand-BS"/>
</dbReference>
<feature type="compositionally biased region" description="Polar residues" evidence="5">
    <location>
        <begin position="1897"/>
        <end position="1917"/>
    </location>
</feature>
<evidence type="ECO:0000313" key="7">
    <source>
        <dbReference type="Proteomes" id="UP000481153"/>
    </source>
</evidence>
<gene>
    <name evidence="6" type="ORF">Ae201684_000800</name>
</gene>
<dbReference type="SMART" id="SM00248">
    <property type="entry name" value="ANK"/>
    <property type="match status" value="8"/>
</dbReference>
<dbReference type="Proteomes" id="UP000481153">
    <property type="component" value="Unassembled WGS sequence"/>
</dbReference>
<evidence type="ECO:0000256" key="5">
    <source>
        <dbReference type="SAM" id="MobiDB-lite"/>
    </source>
</evidence>
<dbReference type="EMBL" id="VJMJ01000009">
    <property type="protein sequence ID" value="KAF0744312.1"/>
    <property type="molecule type" value="Genomic_DNA"/>
</dbReference>
<feature type="repeat" description="ANK" evidence="3">
    <location>
        <begin position="1589"/>
        <end position="1621"/>
    </location>
</feature>
<comment type="caution">
    <text evidence="6">The sequence shown here is derived from an EMBL/GenBank/DDBJ whole genome shotgun (WGS) entry which is preliminary data.</text>
</comment>
<dbReference type="VEuPathDB" id="FungiDB:AeMF1_012471"/>
<dbReference type="PROSITE" id="PS50096">
    <property type="entry name" value="IQ"/>
    <property type="match status" value="1"/>
</dbReference>
<keyword evidence="4" id="KW-0175">Coiled coil</keyword>
<dbReference type="InterPro" id="IPR050889">
    <property type="entry name" value="Dendritic_Spine_Reg/Scaffold"/>
</dbReference>
<dbReference type="PANTHER" id="PTHR24166">
    <property type="entry name" value="ROLLING PEBBLES, ISOFORM B"/>
    <property type="match status" value="1"/>
</dbReference>
<sequence length="2186" mass="249788">MQRRGFAAEVDVPDGMIELIEPKCTHRRFAPRVSSYQVVQRDGYFAVFESQKHPPPTDISQPNPKLASRKRSRPTSSSLAVPRPVSAAPKRPALPLKEQVQVESREAEATELQARILELAQLREAAVAELLFTCARPAMSPMRQQSTARVLKLMQGAAIVRERTILLVQAIAAMRKRFDRNYSFNWPKSSPYLAKVAVDLNALDDEAMLVHALGVPTCIYNPFLCAITLDDPQFQRYQISPSPSGLAALQSKLLHSNEVDSDVLLACLAEFALAIDLDALDGPNVDRPESPSDYDRGNVMESEFMEESTSKNQAWFNDEIPPAPNPTIVPSTQAAPVVSPSVVATCFLEWVQFRWFEQRVRRKRQAHARALVRRIFRAWWRQARRQSLRRRALCRRMLYSWKSQVRRYQTAGWLRHQHQRRSLSTTLRTWRLHVRKQRAISRIAAWWRCHLAKRMAKEARHRRQLALDTKLEATRQNFETQLQQIQAKVIQRSWRDALAQRRWQAQVETIQAQAAQVNEQLQARIIQQFWRHVQVKRREREQARRTVIRRWWRLMAILIERDQEQQQAKSATQIQRTWAHYRSKRDTKKFTKQSASAALIQRRWKWHWSQVQTAKQANEISMRRMASAKTIQSWWKAHVGLNQTIQDDSCRRVQRVWRRRKERNAQRQAVAAKVIQAQWRNYSAQVEVTKTVACRDRSSAAIQRIWRRFRNKQIIAAVVIQTTWQRHKVANSARRRDAARKKLQHALCMFYRRRKKRQDDLAARKRQDNASQVIQHWWLAWRRRSQWARQIQRWWRCRQKHQAKLRKAALQNLHAVEIIQRVWRRGLALRKTAFLQSQAVEMAAQRRRQQSAALLIQKALRSFIEAQSRSSAARVIQSAWRNHTLGIRQCSLTQCAMGFVQNVLEQCVAEYWARIITRECQRTLAECIQACESQQEPLDQAIDPNSSKLDKKTQSHRLQLDITLQKTWQQIQQAAFTRVLAHHRRMALLQREWRRQRCRREQTEQYAVETASWFVTCGICNVKAQHTMATKIQQAMRDHTVRMRRTAVHCIASSWIRSKYLQRRRRYRIQVNSKATEIVLQWTAQVVEYRREVSSAATSIVLSCVSQVIRVRCEIHTFAASLAITFFDTASDRIASRRHIALATLKAVLRDLACRRRASAVVISKWRNMRRRWLFSHVFRPLVRSWLTSAQSNHMQAVRRRWFIAACAIERCWRRHQLWKRTCACDTIAGGWRVFKWRRARRRAASCIRGAYRCYRAYWLWLWKCRLATRIQRLVRRFLWRHHAAKCLQAASRSFLAKKVWSTASALDATASDDPYFALWLTKGRAMVTCVQRRKRGSVVLDAKTSVLLNSLAMFRQKKRASRTKDWELAALDVVGHVEVHETHDAILLEMPPGYVLGQILQRSESLAQINQTKATKLTLSALDAVARQSIPDLLDSINDGRDINERNAMGQSALHLAVSMPKAVDFIDVLLEHGADVNAKDYDGLTPLMVVASHGNLQLLKFVMGRAPSIRLNAVDNKGFSALHHACAKNQVEICDYLVALASDHQVVLNAASYDGMYPLHVLAILGHVECACALQQGPWDVNVYDAEGRTPLHLAIASNRSAFVMFLLEMGADPSAKDALSRTPLHYAMECKLGLEMVSSLRKFKVDLNATDERGDTALHWAAMAGRQKLVNHLVNLGADTSIQNTDWETPAHLAAANGHEGCVAIFNRKRMSNAAVVSQTTPPEAYIAMMDGSVDGFAIPATEQVYMEAPGGDEATAQIEWSQDAEGYYYNTATGEYYYDYYEPTGEQASYPEMENTWPSEYAAADDESAPVIAATDWSYASQEIPTDASHTSPTEDASSVMYTAEANAPAYDANESNAANQDVPTAESYELSRADYTAQAYEDYAPTHESEDWSATNQACDANESNAASQDVPTESYELSRADYTAQAYEDYAPTHESEDWSATNQAYDANESNAANQDVPTAESYELSRADYTAQAYEDNAPTYESGDWSGINHGVPTDAYESSATAYEDDPAASSNEAWAKYYADLEAYNQAAYTVDDYAANNTYDTSGYEGYDAYNAYGDAPALESHEISHDDYDLMNLPELSPRGDDQVVADDMSYTQVEIPVAADDNLIPHEELPTVADDTESALEEWPLVADESSGAQEEHVAEDLWSSQALPIEDDDTSYALGGLPIPSQESGQT</sequence>
<keyword evidence="1" id="KW-0677">Repeat</keyword>
<dbReference type="PROSITE" id="PS50297">
    <property type="entry name" value="ANK_REP_REGION"/>
    <property type="match status" value="3"/>
</dbReference>
<feature type="coiled-coil region" evidence="4">
    <location>
        <begin position="468"/>
        <end position="520"/>
    </location>
</feature>
<evidence type="ECO:0000256" key="2">
    <source>
        <dbReference type="ARBA" id="ARBA00023043"/>
    </source>
</evidence>
<dbReference type="Pfam" id="PF13637">
    <property type="entry name" value="Ank_4"/>
    <property type="match status" value="1"/>
</dbReference>
<evidence type="ECO:0000256" key="4">
    <source>
        <dbReference type="SAM" id="Coils"/>
    </source>
</evidence>
<dbReference type="Gene3D" id="1.25.40.20">
    <property type="entry name" value="Ankyrin repeat-containing domain"/>
    <property type="match status" value="2"/>
</dbReference>
<feature type="region of interest" description="Disordered" evidence="5">
    <location>
        <begin position="49"/>
        <end position="96"/>
    </location>
</feature>
<name>A0A6G0XUZ9_9STRA</name>
<dbReference type="InterPro" id="IPR002110">
    <property type="entry name" value="Ankyrin_rpt"/>
</dbReference>
<reference evidence="6 7" key="1">
    <citation type="submission" date="2019-07" db="EMBL/GenBank/DDBJ databases">
        <title>Genomics analysis of Aphanomyces spp. identifies a new class of oomycete effector associated with host adaptation.</title>
        <authorList>
            <person name="Gaulin E."/>
        </authorList>
    </citation>
    <scope>NUCLEOTIDE SEQUENCE [LARGE SCALE GENOMIC DNA]</scope>
    <source>
        <strain evidence="6 7">ATCC 201684</strain>
    </source>
</reference>
<feature type="region of interest" description="Disordered" evidence="5">
    <location>
        <begin position="2142"/>
        <end position="2186"/>
    </location>
</feature>
<evidence type="ECO:0000256" key="1">
    <source>
        <dbReference type="ARBA" id="ARBA00022737"/>
    </source>
</evidence>
<evidence type="ECO:0000256" key="3">
    <source>
        <dbReference type="PROSITE-ProRule" id="PRU00023"/>
    </source>
</evidence>
<feature type="region of interest" description="Disordered" evidence="5">
    <location>
        <begin position="1889"/>
        <end position="1921"/>
    </location>
</feature>
<dbReference type="PANTHER" id="PTHR24166:SF48">
    <property type="entry name" value="PROTEIN VAPYRIN"/>
    <property type="match status" value="1"/>
</dbReference>
<dbReference type="Pfam" id="PF00023">
    <property type="entry name" value="Ank"/>
    <property type="match status" value="1"/>
</dbReference>
<dbReference type="InterPro" id="IPR036770">
    <property type="entry name" value="Ankyrin_rpt-contain_sf"/>
</dbReference>
<proteinExistence type="predicted"/>
<feature type="repeat" description="ANK" evidence="3">
    <location>
        <begin position="1656"/>
        <end position="1688"/>
    </location>
</feature>
<evidence type="ECO:0000313" key="6">
    <source>
        <dbReference type="EMBL" id="KAF0744312.1"/>
    </source>
</evidence>
<keyword evidence="2 3" id="KW-0040">ANK repeat</keyword>
<feature type="repeat" description="ANK" evidence="3">
    <location>
        <begin position="1450"/>
        <end position="1483"/>
    </location>
</feature>
<protein>
    <submittedName>
        <fullName evidence="6">Uncharacterized protein</fullName>
    </submittedName>
</protein>
<dbReference type="PROSITE" id="PS50088">
    <property type="entry name" value="ANK_REPEAT"/>
    <property type="match status" value="3"/>
</dbReference>
<organism evidence="6 7">
    <name type="scientific">Aphanomyces euteiches</name>
    <dbReference type="NCBI Taxonomy" id="100861"/>
    <lineage>
        <taxon>Eukaryota</taxon>
        <taxon>Sar</taxon>
        <taxon>Stramenopiles</taxon>
        <taxon>Oomycota</taxon>
        <taxon>Saprolegniomycetes</taxon>
        <taxon>Saprolegniales</taxon>
        <taxon>Verrucalvaceae</taxon>
        <taxon>Aphanomyces</taxon>
    </lineage>
</organism>
<dbReference type="SUPFAM" id="SSF48403">
    <property type="entry name" value="Ankyrin repeat"/>
    <property type="match status" value="1"/>
</dbReference>
<dbReference type="Pfam" id="PF12796">
    <property type="entry name" value="Ank_2"/>
    <property type="match status" value="2"/>
</dbReference>